<proteinExistence type="predicted"/>
<reference evidence="2" key="1">
    <citation type="submission" date="2024-01" db="EMBL/GenBank/DDBJ databases">
        <authorList>
            <person name="Webb A."/>
        </authorList>
    </citation>
    <scope>NUCLEOTIDE SEQUENCE</scope>
    <source>
        <strain evidence="2">Pm1</strain>
    </source>
</reference>
<feature type="signal peptide" evidence="1">
    <location>
        <begin position="1"/>
        <end position="19"/>
    </location>
</feature>
<dbReference type="Proteomes" id="UP001162060">
    <property type="component" value="Unassembled WGS sequence"/>
</dbReference>
<organism evidence="2 3">
    <name type="scientific">Peronospora matthiolae</name>
    <dbReference type="NCBI Taxonomy" id="2874970"/>
    <lineage>
        <taxon>Eukaryota</taxon>
        <taxon>Sar</taxon>
        <taxon>Stramenopiles</taxon>
        <taxon>Oomycota</taxon>
        <taxon>Peronosporomycetes</taxon>
        <taxon>Peronosporales</taxon>
        <taxon>Peronosporaceae</taxon>
        <taxon>Peronospora</taxon>
    </lineage>
</organism>
<name>A0AAV1UQW6_9STRA</name>
<accession>A0AAV1UQW6</accession>
<feature type="chain" id="PRO_5043606592" description="RxLR effector protein" evidence="1">
    <location>
        <begin position="20"/>
        <end position="144"/>
    </location>
</feature>
<evidence type="ECO:0008006" key="4">
    <source>
        <dbReference type="Google" id="ProtNLM"/>
    </source>
</evidence>
<sequence length="144" mass="15776">MNLSVNLLLIVVLLLFCSSDVVSIAATPENSSFRSAPSTDVNARKDARSLRALNSAGFSQLINSLTTKVKSFIPRTAAYAAAKQARANKAAAAQKARIEQQSKDDQAALLKMGLSRFDQDVDSAMLKLRSQDFRRDGYFFFNPL</sequence>
<protein>
    <recommendedName>
        <fullName evidence="4">RxLR effector protein</fullName>
    </recommendedName>
</protein>
<dbReference type="EMBL" id="CAKLBY020000222">
    <property type="protein sequence ID" value="CAK7935775.1"/>
    <property type="molecule type" value="Genomic_DNA"/>
</dbReference>
<gene>
    <name evidence="2" type="ORF">PM001_LOCUS20925</name>
</gene>
<keyword evidence="1" id="KW-0732">Signal</keyword>
<comment type="caution">
    <text evidence="2">The sequence shown here is derived from an EMBL/GenBank/DDBJ whole genome shotgun (WGS) entry which is preliminary data.</text>
</comment>
<evidence type="ECO:0000256" key="1">
    <source>
        <dbReference type="SAM" id="SignalP"/>
    </source>
</evidence>
<dbReference type="AlphaFoldDB" id="A0AAV1UQW6"/>
<evidence type="ECO:0000313" key="3">
    <source>
        <dbReference type="Proteomes" id="UP001162060"/>
    </source>
</evidence>
<evidence type="ECO:0000313" key="2">
    <source>
        <dbReference type="EMBL" id="CAK7935775.1"/>
    </source>
</evidence>